<sequence>MSSTSSDRRESRAIMDFNISKTVCALLALSSLASGRQRDQLDYIIVGGGIAGLVVAEELSQNPNVSVTLLEAGPDGTKGLFNNIWTNLRQVSRHVLRHTKFAPNGVCRTLLTLAGFRSC</sequence>
<dbReference type="InterPro" id="IPR036188">
    <property type="entry name" value="FAD/NAD-bd_sf"/>
</dbReference>
<dbReference type="RefSeq" id="XP_016758099.1">
    <property type="nucleotide sequence ID" value="XM_016901536.1"/>
</dbReference>
<dbReference type="PANTHER" id="PTHR11552:SF147">
    <property type="entry name" value="CHOLINE DEHYDROGENASE, MITOCHONDRIAL"/>
    <property type="match status" value="1"/>
</dbReference>
<name>M3D0I3_SPHMS</name>
<reference evidence="2 3" key="1">
    <citation type="journal article" date="2012" name="PLoS Pathog.">
        <title>Diverse lifestyles and strategies of plant pathogenesis encoded in the genomes of eighteen Dothideomycetes fungi.</title>
        <authorList>
            <person name="Ohm R.A."/>
            <person name="Feau N."/>
            <person name="Henrissat B."/>
            <person name="Schoch C.L."/>
            <person name="Horwitz B.A."/>
            <person name="Barry K.W."/>
            <person name="Condon B.J."/>
            <person name="Copeland A.C."/>
            <person name="Dhillon B."/>
            <person name="Glaser F."/>
            <person name="Hesse C.N."/>
            <person name="Kosti I."/>
            <person name="LaButti K."/>
            <person name="Lindquist E.A."/>
            <person name="Lucas S."/>
            <person name="Salamov A.A."/>
            <person name="Bradshaw R.E."/>
            <person name="Ciuffetti L."/>
            <person name="Hamelin R.C."/>
            <person name="Kema G.H.J."/>
            <person name="Lawrence C."/>
            <person name="Scott J.A."/>
            <person name="Spatafora J.W."/>
            <person name="Turgeon B.G."/>
            <person name="de Wit P.J.G.M."/>
            <person name="Zhong S."/>
            <person name="Goodwin S.B."/>
            <person name="Grigoriev I.V."/>
        </authorList>
    </citation>
    <scope>NUCLEOTIDE SEQUENCE [LARGE SCALE GENOMIC DNA]</scope>
    <source>
        <strain evidence="2 3">SO2202</strain>
    </source>
</reference>
<evidence type="ECO:0000256" key="1">
    <source>
        <dbReference type="ARBA" id="ARBA00010790"/>
    </source>
</evidence>
<dbReference type="PANTHER" id="PTHR11552">
    <property type="entry name" value="GLUCOSE-METHANOL-CHOLINE GMC OXIDOREDUCTASE"/>
    <property type="match status" value="1"/>
</dbReference>
<dbReference type="SUPFAM" id="SSF51905">
    <property type="entry name" value="FAD/NAD(P)-binding domain"/>
    <property type="match status" value="1"/>
</dbReference>
<keyword evidence="3" id="KW-1185">Reference proteome</keyword>
<dbReference type="InterPro" id="IPR012132">
    <property type="entry name" value="GMC_OxRdtase"/>
</dbReference>
<dbReference type="AlphaFoldDB" id="M3D0I3"/>
<proteinExistence type="inferred from homology"/>
<dbReference type="GO" id="GO:0050660">
    <property type="term" value="F:flavin adenine dinucleotide binding"/>
    <property type="evidence" value="ECO:0007669"/>
    <property type="project" value="InterPro"/>
</dbReference>
<dbReference type="EMBL" id="KB456268">
    <property type="protein sequence ID" value="EMF09978.1"/>
    <property type="molecule type" value="Genomic_DNA"/>
</dbReference>
<accession>M3D0I3</accession>
<evidence type="ECO:0000313" key="3">
    <source>
        <dbReference type="Proteomes" id="UP000016931"/>
    </source>
</evidence>
<dbReference type="GO" id="GO:0016491">
    <property type="term" value="F:oxidoreductase activity"/>
    <property type="evidence" value="ECO:0007669"/>
    <property type="project" value="TreeGrafter"/>
</dbReference>
<dbReference type="HOGENOM" id="CLU_2062930_0_0_1"/>
<gene>
    <name evidence="2" type="ORF">SEPMUDRAFT_119710</name>
</gene>
<dbReference type="GeneID" id="27898673"/>
<evidence type="ECO:0000313" key="2">
    <source>
        <dbReference type="EMBL" id="EMF09978.1"/>
    </source>
</evidence>
<dbReference type="Pfam" id="PF13450">
    <property type="entry name" value="NAD_binding_8"/>
    <property type="match status" value="1"/>
</dbReference>
<protein>
    <submittedName>
        <fullName evidence="2">Uncharacterized protein</fullName>
    </submittedName>
</protein>
<dbReference type="Proteomes" id="UP000016931">
    <property type="component" value="Unassembled WGS sequence"/>
</dbReference>
<dbReference type="Gene3D" id="3.50.50.60">
    <property type="entry name" value="FAD/NAD(P)-binding domain"/>
    <property type="match status" value="1"/>
</dbReference>
<comment type="similarity">
    <text evidence="1">Belongs to the GMC oxidoreductase family.</text>
</comment>
<organism evidence="2 3">
    <name type="scientific">Sphaerulina musiva (strain SO2202)</name>
    <name type="common">Poplar stem canker fungus</name>
    <name type="synonym">Septoria musiva</name>
    <dbReference type="NCBI Taxonomy" id="692275"/>
    <lineage>
        <taxon>Eukaryota</taxon>
        <taxon>Fungi</taxon>
        <taxon>Dikarya</taxon>
        <taxon>Ascomycota</taxon>
        <taxon>Pezizomycotina</taxon>
        <taxon>Dothideomycetes</taxon>
        <taxon>Dothideomycetidae</taxon>
        <taxon>Mycosphaerellales</taxon>
        <taxon>Mycosphaerellaceae</taxon>
        <taxon>Sphaerulina</taxon>
    </lineage>
</organism>